<reference evidence="2" key="1">
    <citation type="submission" date="2024-07" db="EMBL/GenBank/DDBJ databases">
        <authorList>
            <person name="Yu S.T."/>
        </authorList>
    </citation>
    <scope>NUCLEOTIDE SEQUENCE</scope>
    <source>
        <strain evidence="2">R35</strain>
    </source>
</reference>
<accession>A0AB39RZ64</accession>
<dbReference type="RefSeq" id="WP_369254542.1">
    <property type="nucleotide sequence ID" value="NZ_CP163440.1"/>
</dbReference>
<feature type="region of interest" description="Disordered" evidence="1">
    <location>
        <begin position="21"/>
        <end position="48"/>
    </location>
</feature>
<dbReference type="EMBL" id="CP163440">
    <property type="protein sequence ID" value="XDQ59778.1"/>
    <property type="molecule type" value="Genomic_DNA"/>
</dbReference>
<proteinExistence type="predicted"/>
<name>A0AB39RZ64_9ACTN</name>
<evidence type="ECO:0000256" key="1">
    <source>
        <dbReference type="SAM" id="MobiDB-lite"/>
    </source>
</evidence>
<sequence>MSTPAHAPQTVGELRRLLDELGNPWTVDPGLADDDPLPDPPRGALTEDEAPAEVRLAALPEDVDLGDLISSQPPANPELRARWREVGLLPPEEGDAS</sequence>
<evidence type="ECO:0000313" key="2">
    <source>
        <dbReference type="EMBL" id="XDQ59778.1"/>
    </source>
</evidence>
<protein>
    <submittedName>
        <fullName evidence="2">Uncharacterized protein</fullName>
    </submittedName>
</protein>
<dbReference type="AlphaFoldDB" id="A0AB39RZ64"/>
<organism evidence="2">
    <name type="scientific">Streptomyces sp. R35</name>
    <dbReference type="NCBI Taxonomy" id="3238630"/>
    <lineage>
        <taxon>Bacteria</taxon>
        <taxon>Bacillati</taxon>
        <taxon>Actinomycetota</taxon>
        <taxon>Actinomycetes</taxon>
        <taxon>Kitasatosporales</taxon>
        <taxon>Streptomycetaceae</taxon>
        <taxon>Streptomyces</taxon>
    </lineage>
</organism>
<gene>
    <name evidence="2" type="ORF">AB5J50_02750</name>
</gene>